<evidence type="ECO:0000313" key="1">
    <source>
        <dbReference type="EMBL" id="PWR24551.1"/>
    </source>
</evidence>
<sequence length="90" mass="10190">MDVGLFDSDEGSLPWMAVRWAVHAAASKAYYRAPKPERRRAYRMMRRWNNRAGAWAPISEVEIQGLAAGLGCRVEIRFIPLSEGGDDRKP</sequence>
<organism evidence="1 2">
    <name type="scientific">Zavarzinia aquatilis</name>
    <dbReference type="NCBI Taxonomy" id="2211142"/>
    <lineage>
        <taxon>Bacteria</taxon>
        <taxon>Pseudomonadati</taxon>
        <taxon>Pseudomonadota</taxon>
        <taxon>Alphaproteobacteria</taxon>
        <taxon>Rhodospirillales</taxon>
        <taxon>Zavarziniaceae</taxon>
        <taxon>Zavarzinia</taxon>
    </lineage>
</organism>
<proteinExistence type="predicted"/>
<dbReference type="Proteomes" id="UP000245461">
    <property type="component" value="Unassembled WGS sequence"/>
</dbReference>
<accession>A0A317ECV0</accession>
<keyword evidence="2" id="KW-1185">Reference proteome</keyword>
<comment type="caution">
    <text evidence="1">The sequence shown here is derived from an EMBL/GenBank/DDBJ whole genome shotgun (WGS) entry which is preliminary data.</text>
</comment>
<dbReference type="AlphaFoldDB" id="A0A317ECV0"/>
<dbReference type="EMBL" id="QGLE01000003">
    <property type="protein sequence ID" value="PWR24551.1"/>
    <property type="molecule type" value="Genomic_DNA"/>
</dbReference>
<reference evidence="1 2" key="1">
    <citation type="submission" date="2018-05" db="EMBL/GenBank/DDBJ databases">
        <title>Zavarzinia sp. HR-AS.</title>
        <authorList>
            <person name="Lee Y."/>
            <person name="Jeon C.O."/>
        </authorList>
    </citation>
    <scope>NUCLEOTIDE SEQUENCE [LARGE SCALE GENOMIC DNA]</scope>
    <source>
        <strain evidence="1 2">HR-AS</strain>
    </source>
</reference>
<protein>
    <submittedName>
        <fullName evidence="1">Uncharacterized protein</fullName>
    </submittedName>
</protein>
<gene>
    <name evidence="1" type="ORF">DKG74_07030</name>
</gene>
<evidence type="ECO:0000313" key="2">
    <source>
        <dbReference type="Proteomes" id="UP000245461"/>
    </source>
</evidence>
<name>A0A317ECV0_9PROT</name>